<comment type="caution">
    <text evidence="7">The sequence shown here is derived from an EMBL/GenBank/DDBJ whole genome shotgun (WGS) entry which is preliminary data.</text>
</comment>
<comment type="subcellular location">
    <subcellularLocation>
        <location evidence="1">Membrane</location>
        <topology evidence="1">Multi-pass membrane protein</topology>
    </subcellularLocation>
</comment>
<evidence type="ECO:0000313" key="8">
    <source>
        <dbReference type="Proteomes" id="UP001589707"/>
    </source>
</evidence>
<dbReference type="Pfam" id="PF03649">
    <property type="entry name" value="UPF0014"/>
    <property type="match status" value="1"/>
</dbReference>
<feature type="transmembrane region" description="Helical" evidence="6">
    <location>
        <begin position="215"/>
        <end position="237"/>
    </location>
</feature>
<comment type="similarity">
    <text evidence="2">Belongs to the UPF0014 family.</text>
</comment>
<keyword evidence="5 6" id="KW-0472">Membrane</keyword>
<evidence type="ECO:0000256" key="4">
    <source>
        <dbReference type="ARBA" id="ARBA00022989"/>
    </source>
</evidence>
<keyword evidence="3 6" id="KW-0812">Transmembrane</keyword>
<evidence type="ECO:0000256" key="5">
    <source>
        <dbReference type="ARBA" id="ARBA00023136"/>
    </source>
</evidence>
<feature type="transmembrane region" description="Helical" evidence="6">
    <location>
        <begin position="118"/>
        <end position="138"/>
    </location>
</feature>
<feature type="transmembrane region" description="Helical" evidence="6">
    <location>
        <begin position="32"/>
        <end position="55"/>
    </location>
</feature>
<evidence type="ECO:0000256" key="3">
    <source>
        <dbReference type="ARBA" id="ARBA00022692"/>
    </source>
</evidence>
<feature type="transmembrane region" description="Helical" evidence="6">
    <location>
        <begin position="6"/>
        <end position="25"/>
    </location>
</feature>
<dbReference type="InterPro" id="IPR005226">
    <property type="entry name" value="UPF0014_fam"/>
</dbReference>
<dbReference type="PANTHER" id="PTHR30028">
    <property type="entry name" value="UPF0014 INNER MEMBRANE PROTEIN YBBM-RELATED"/>
    <property type="match status" value="1"/>
</dbReference>
<dbReference type="EMBL" id="JBHMAU010000038">
    <property type="protein sequence ID" value="MFB9775802.1"/>
    <property type="molecule type" value="Genomic_DNA"/>
</dbReference>
<evidence type="ECO:0000313" key="7">
    <source>
        <dbReference type="EMBL" id="MFB9775802.1"/>
    </source>
</evidence>
<organism evidence="7 8">
    <name type="scientific">Brevibacterium otitidis</name>
    <dbReference type="NCBI Taxonomy" id="53364"/>
    <lineage>
        <taxon>Bacteria</taxon>
        <taxon>Bacillati</taxon>
        <taxon>Actinomycetota</taxon>
        <taxon>Actinomycetes</taxon>
        <taxon>Micrococcales</taxon>
        <taxon>Brevibacteriaceae</taxon>
        <taxon>Brevibacterium</taxon>
    </lineage>
</organism>
<evidence type="ECO:0000256" key="2">
    <source>
        <dbReference type="ARBA" id="ARBA00005268"/>
    </source>
</evidence>
<gene>
    <name evidence="7" type="ORF">ACFFN1_05170</name>
</gene>
<dbReference type="PANTHER" id="PTHR30028:SF0">
    <property type="entry name" value="PROTEIN ALUMINUM SENSITIVE 3"/>
    <property type="match status" value="1"/>
</dbReference>
<accession>A0ABV5X237</accession>
<protein>
    <submittedName>
        <fullName evidence="7">ABC transporter permease</fullName>
    </submittedName>
</protein>
<keyword evidence="8" id="KW-1185">Reference proteome</keyword>
<dbReference type="RefSeq" id="WP_376839248.1">
    <property type="nucleotide sequence ID" value="NZ_JBHMAU010000038.1"/>
</dbReference>
<feature type="transmembrane region" description="Helical" evidence="6">
    <location>
        <begin position="61"/>
        <end position="78"/>
    </location>
</feature>
<sequence>MIEQLWPTITAVAVLLAVAVTVLTLAGVRHRWAAAVAVFRGALQLAAISFILAGVITDPRWVALALAVMFTVAAVTATRRIGWTLQRFGLVAAAMAAGVSITLTAAFLTGALELSARYALAIGGIIIGNAMTTVTLAGRRTAQDTDDRFPEIEGLLALGATPRQATLDIARDALREALIPATDQTKTTGIVTLPGAFVGAIFGGVSPLEAGRFQIVVLAGIMAAGAVAAAIITFALAPTLMLPADTVRQMANRNHAQPATRS</sequence>
<evidence type="ECO:0000256" key="1">
    <source>
        <dbReference type="ARBA" id="ARBA00004141"/>
    </source>
</evidence>
<proteinExistence type="inferred from homology"/>
<evidence type="ECO:0000256" key="6">
    <source>
        <dbReference type="SAM" id="Phobius"/>
    </source>
</evidence>
<reference evidence="7 8" key="1">
    <citation type="submission" date="2024-09" db="EMBL/GenBank/DDBJ databases">
        <authorList>
            <person name="Sun Q."/>
            <person name="Mori K."/>
        </authorList>
    </citation>
    <scope>NUCLEOTIDE SEQUENCE [LARGE SCALE GENOMIC DNA]</scope>
    <source>
        <strain evidence="7 8">JCM 11683</strain>
    </source>
</reference>
<feature type="transmembrane region" description="Helical" evidence="6">
    <location>
        <begin position="90"/>
        <end position="112"/>
    </location>
</feature>
<dbReference type="Proteomes" id="UP001589707">
    <property type="component" value="Unassembled WGS sequence"/>
</dbReference>
<name>A0ABV5X237_9MICO</name>
<keyword evidence="4 6" id="KW-1133">Transmembrane helix</keyword>